<reference evidence="7" key="1">
    <citation type="journal article" date="2019" name="Int. J. Syst. Evol. Microbiol.">
        <title>The Global Catalogue of Microorganisms (GCM) 10K type strain sequencing project: providing services to taxonomists for standard genome sequencing and annotation.</title>
        <authorList>
            <consortium name="The Broad Institute Genomics Platform"/>
            <consortium name="The Broad Institute Genome Sequencing Center for Infectious Disease"/>
            <person name="Wu L."/>
            <person name="Ma J."/>
        </authorList>
    </citation>
    <scope>NUCLEOTIDE SEQUENCE [LARGE SCALE GENOMIC DNA]</scope>
    <source>
        <strain evidence="7">JCM 4395</strain>
    </source>
</reference>
<feature type="region of interest" description="Disordered" evidence="5">
    <location>
        <begin position="164"/>
        <end position="198"/>
    </location>
</feature>
<comment type="caution">
    <text evidence="6">The sequence shown here is derived from an EMBL/GenBank/DDBJ whole genome shotgun (WGS) entry which is preliminary data.</text>
</comment>
<evidence type="ECO:0000313" key="7">
    <source>
        <dbReference type="Proteomes" id="UP001501777"/>
    </source>
</evidence>
<proteinExistence type="inferred from homology"/>
<dbReference type="InterPro" id="IPR000671">
    <property type="entry name" value="Peptidase_A31"/>
</dbReference>
<dbReference type="RefSeq" id="WP_344401382.1">
    <property type="nucleotide sequence ID" value="NZ_BAAASG010000008.1"/>
</dbReference>
<name>A0ABP5Z6D6_STRLO</name>
<keyword evidence="7" id="KW-1185">Reference proteome</keyword>
<dbReference type="Gene3D" id="3.40.50.1450">
    <property type="entry name" value="HybD-like"/>
    <property type="match status" value="1"/>
</dbReference>
<gene>
    <name evidence="6" type="ORF">GCM10010276_36320</name>
</gene>
<evidence type="ECO:0000256" key="1">
    <source>
        <dbReference type="ARBA" id="ARBA00006814"/>
    </source>
</evidence>
<evidence type="ECO:0000256" key="2">
    <source>
        <dbReference type="ARBA" id="ARBA00022670"/>
    </source>
</evidence>
<dbReference type="PANTHER" id="PTHR30302">
    <property type="entry name" value="HYDROGENASE 1 MATURATION PROTEASE"/>
    <property type="match status" value="1"/>
</dbReference>
<dbReference type="Pfam" id="PF01750">
    <property type="entry name" value="HycI"/>
    <property type="match status" value="1"/>
</dbReference>
<dbReference type="EMBL" id="BAAASG010000008">
    <property type="protein sequence ID" value="GAA2493163.1"/>
    <property type="molecule type" value="Genomic_DNA"/>
</dbReference>
<dbReference type="PRINTS" id="PR00446">
    <property type="entry name" value="HYDRGNUPTAKE"/>
</dbReference>
<dbReference type="PANTHER" id="PTHR30302:SF1">
    <property type="entry name" value="HYDROGENASE 2 MATURATION PROTEASE"/>
    <property type="match status" value="1"/>
</dbReference>
<evidence type="ECO:0000256" key="5">
    <source>
        <dbReference type="SAM" id="MobiDB-lite"/>
    </source>
</evidence>
<evidence type="ECO:0008006" key="8">
    <source>
        <dbReference type="Google" id="ProtNLM"/>
    </source>
</evidence>
<organism evidence="6 7">
    <name type="scientific">Streptomyces longisporus</name>
    <dbReference type="NCBI Taxonomy" id="1948"/>
    <lineage>
        <taxon>Bacteria</taxon>
        <taxon>Bacillati</taxon>
        <taxon>Actinomycetota</taxon>
        <taxon>Actinomycetes</taxon>
        <taxon>Kitasatosporales</taxon>
        <taxon>Streptomycetaceae</taxon>
        <taxon>Streptomyces</taxon>
    </lineage>
</organism>
<protein>
    <recommendedName>
        <fullName evidence="8">Hydrogenase maturation protease</fullName>
    </recommendedName>
</protein>
<comment type="similarity">
    <text evidence="1">Belongs to the peptidase A31 family.</text>
</comment>
<evidence type="ECO:0000256" key="4">
    <source>
        <dbReference type="ARBA" id="ARBA00022801"/>
    </source>
</evidence>
<dbReference type="SUPFAM" id="SSF53163">
    <property type="entry name" value="HybD-like"/>
    <property type="match status" value="1"/>
</dbReference>
<accession>A0ABP5Z6D6</accession>
<keyword evidence="3" id="KW-0064">Aspartyl protease</keyword>
<dbReference type="Proteomes" id="UP001501777">
    <property type="component" value="Unassembled WGS sequence"/>
</dbReference>
<dbReference type="InterPro" id="IPR023430">
    <property type="entry name" value="Pept_HybD-like_dom_sf"/>
</dbReference>
<evidence type="ECO:0000313" key="6">
    <source>
        <dbReference type="EMBL" id="GAA2493163.1"/>
    </source>
</evidence>
<evidence type="ECO:0000256" key="3">
    <source>
        <dbReference type="ARBA" id="ARBA00022750"/>
    </source>
</evidence>
<dbReference type="NCBIfam" id="TIGR00072">
    <property type="entry name" value="hydrog_prot"/>
    <property type="match status" value="1"/>
</dbReference>
<sequence>MTRSGTRLLVAGVGNIFLADDAFGPEVIQALDRRPLPPEVRVRDFGIRGLDLAYELLDGYDTAVLVDAAARGHRPGTLSLIEPELPDGTAGAAPPEAHGMDPAKVLALAAHLGDEPLPRVLVLACEPEVRPRGDEDITPGVSAPVREAVDRAVAALHTLVPELLADPAATPSLSRPDESAGLSAAEVPLPVAGGIEDR</sequence>
<keyword evidence="2" id="KW-0645">Protease</keyword>
<keyword evidence="4" id="KW-0378">Hydrolase</keyword>